<keyword evidence="4 10" id="KW-0862">Zinc</keyword>
<dbReference type="PROSITE" id="PS51030">
    <property type="entry name" value="NUCLEAR_REC_DBD_2"/>
    <property type="match status" value="1"/>
</dbReference>
<evidence type="ECO:0000256" key="3">
    <source>
        <dbReference type="ARBA" id="ARBA00022771"/>
    </source>
</evidence>
<keyword evidence="8 10" id="KW-0675">Receptor</keyword>
<feature type="region of interest" description="Disordered" evidence="11">
    <location>
        <begin position="167"/>
        <end position="248"/>
    </location>
</feature>
<dbReference type="Gene3D" id="1.10.565.10">
    <property type="entry name" value="Retinoid X Receptor"/>
    <property type="match status" value="1"/>
</dbReference>
<dbReference type="EMBL" id="JAFNEN010000782">
    <property type="protein sequence ID" value="KAG8177393.1"/>
    <property type="molecule type" value="Genomic_DNA"/>
</dbReference>
<keyword evidence="9 10" id="KW-0539">Nucleus</keyword>
<evidence type="ECO:0000256" key="10">
    <source>
        <dbReference type="RuleBase" id="RU004334"/>
    </source>
</evidence>
<dbReference type="SMART" id="SM00430">
    <property type="entry name" value="HOLI"/>
    <property type="match status" value="1"/>
</dbReference>
<dbReference type="InterPro" id="IPR035500">
    <property type="entry name" value="NHR-like_dom_sf"/>
</dbReference>
<keyword evidence="6 10" id="KW-0238">DNA-binding</keyword>
<dbReference type="SMART" id="SM00399">
    <property type="entry name" value="ZnF_C4"/>
    <property type="match status" value="1"/>
</dbReference>
<dbReference type="PRINTS" id="PR00398">
    <property type="entry name" value="STRDHORMONER"/>
</dbReference>
<evidence type="ECO:0000256" key="11">
    <source>
        <dbReference type="SAM" id="MobiDB-lite"/>
    </source>
</evidence>
<dbReference type="PROSITE" id="PS00031">
    <property type="entry name" value="NUCLEAR_REC_DBD_1"/>
    <property type="match status" value="1"/>
</dbReference>
<name>A0AAV6U0S9_9ARAC</name>
<dbReference type="InterPro" id="IPR000536">
    <property type="entry name" value="Nucl_hrmn_rcpt_lig-bd"/>
</dbReference>
<gene>
    <name evidence="14" type="ORF">JTE90_016736</name>
</gene>
<organism evidence="14 15">
    <name type="scientific">Oedothorax gibbosus</name>
    <dbReference type="NCBI Taxonomy" id="931172"/>
    <lineage>
        <taxon>Eukaryota</taxon>
        <taxon>Metazoa</taxon>
        <taxon>Ecdysozoa</taxon>
        <taxon>Arthropoda</taxon>
        <taxon>Chelicerata</taxon>
        <taxon>Arachnida</taxon>
        <taxon>Araneae</taxon>
        <taxon>Araneomorphae</taxon>
        <taxon>Entelegynae</taxon>
        <taxon>Araneoidea</taxon>
        <taxon>Linyphiidae</taxon>
        <taxon>Erigoninae</taxon>
        <taxon>Oedothorax</taxon>
    </lineage>
</organism>
<keyword evidence="7 10" id="KW-0804">Transcription</keyword>
<dbReference type="InterPro" id="IPR001723">
    <property type="entry name" value="Nuclear_hrmn_rcpt"/>
</dbReference>
<dbReference type="GO" id="GO:0008270">
    <property type="term" value="F:zinc ion binding"/>
    <property type="evidence" value="ECO:0007669"/>
    <property type="project" value="UniProtKB-KW"/>
</dbReference>
<dbReference type="AlphaFoldDB" id="A0AAV6U0S9"/>
<dbReference type="Pfam" id="PF00105">
    <property type="entry name" value="zf-C4"/>
    <property type="match status" value="1"/>
</dbReference>
<dbReference type="InterPro" id="IPR001628">
    <property type="entry name" value="Znf_hrmn_rcpt"/>
</dbReference>
<evidence type="ECO:0000256" key="2">
    <source>
        <dbReference type="ARBA" id="ARBA00022723"/>
    </source>
</evidence>
<dbReference type="InterPro" id="IPR050274">
    <property type="entry name" value="Nuclear_hormone_rcpt_NR2"/>
</dbReference>
<evidence type="ECO:0000259" key="13">
    <source>
        <dbReference type="PROSITE" id="PS51843"/>
    </source>
</evidence>
<evidence type="ECO:0000259" key="12">
    <source>
        <dbReference type="PROSITE" id="PS51030"/>
    </source>
</evidence>
<dbReference type="Proteomes" id="UP000827092">
    <property type="component" value="Unassembled WGS sequence"/>
</dbReference>
<evidence type="ECO:0000256" key="1">
    <source>
        <dbReference type="ARBA" id="ARBA00005993"/>
    </source>
</evidence>
<feature type="compositionally biased region" description="Low complexity" evidence="11">
    <location>
        <begin position="216"/>
        <end position="230"/>
    </location>
</feature>
<dbReference type="Gene3D" id="3.30.50.10">
    <property type="entry name" value="Erythroid Transcription Factor GATA-1, subunit A"/>
    <property type="match status" value="1"/>
</dbReference>
<dbReference type="SUPFAM" id="SSF57716">
    <property type="entry name" value="Glucocorticoid receptor-like (DNA-binding domain)"/>
    <property type="match status" value="1"/>
</dbReference>
<comment type="subcellular location">
    <subcellularLocation>
        <location evidence="10">Nucleus</location>
    </subcellularLocation>
</comment>
<evidence type="ECO:0000256" key="9">
    <source>
        <dbReference type="ARBA" id="ARBA00023242"/>
    </source>
</evidence>
<evidence type="ECO:0000256" key="5">
    <source>
        <dbReference type="ARBA" id="ARBA00023015"/>
    </source>
</evidence>
<keyword evidence="5 10" id="KW-0805">Transcription regulation</keyword>
<dbReference type="CDD" id="cd07164">
    <property type="entry name" value="NR_DBD_PNR_like_1"/>
    <property type="match status" value="1"/>
</dbReference>
<dbReference type="InterPro" id="IPR013088">
    <property type="entry name" value="Znf_NHR/GATA"/>
</dbReference>
<evidence type="ECO:0008006" key="16">
    <source>
        <dbReference type="Google" id="ProtNLM"/>
    </source>
</evidence>
<evidence type="ECO:0000313" key="14">
    <source>
        <dbReference type="EMBL" id="KAG8177393.1"/>
    </source>
</evidence>
<keyword evidence="3 10" id="KW-0863">Zinc-finger</keyword>
<dbReference type="PRINTS" id="PR00047">
    <property type="entry name" value="STROIDFINGER"/>
</dbReference>
<dbReference type="GO" id="GO:0003700">
    <property type="term" value="F:DNA-binding transcription factor activity"/>
    <property type="evidence" value="ECO:0007669"/>
    <property type="project" value="InterPro"/>
</dbReference>
<dbReference type="GO" id="GO:0043565">
    <property type="term" value="F:sequence-specific DNA binding"/>
    <property type="evidence" value="ECO:0007669"/>
    <property type="project" value="InterPro"/>
</dbReference>
<accession>A0AAV6U0S9</accession>
<comment type="caution">
    <text evidence="14">The sequence shown here is derived from an EMBL/GenBank/DDBJ whole genome shotgun (WGS) entry which is preliminary data.</text>
</comment>
<evidence type="ECO:0000256" key="6">
    <source>
        <dbReference type="ARBA" id="ARBA00023125"/>
    </source>
</evidence>
<comment type="similarity">
    <text evidence="1 10">Belongs to the nuclear hormone receptor family.</text>
</comment>
<reference evidence="14 15" key="1">
    <citation type="journal article" date="2022" name="Nat. Ecol. Evol.">
        <title>A masculinizing supergene underlies an exaggerated male reproductive morph in a spider.</title>
        <authorList>
            <person name="Hendrickx F."/>
            <person name="De Corte Z."/>
            <person name="Sonet G."/>
            <person name="Van Belleghem S.M."/>
            <person name="Kostlbacher S."/>
            <person name="Vangestel C."/>
        </authorList>
    </citation>
    <scope>NUCLEOTIDE SEQUENCE [LARGE SCALE GENOMIC DNA]</scope>
    <source>
        <strain evidence="14">W744_W776</strain>
    </source>
</reference>
<feature type="domain" description="Nuclear receptor" evidence="12">
    <location>
        <begin position="14"/>
        <end position="89"/>
    </location>
</feature>
<sequence length="481" mass="53596">MLDTSGHHKPTPDPTSCRVCGDKASGRHYGVPSCDGCRGFFKRSVRRGLEYACKEQGRCVVDVARRNQCQACRLRKCLAVCMRKEAVQHERASRSQPRRRSRLVTSSSDAAHNFNMGPPSAHQIPGVSDTRILSISDTRIPGPVVGPFCPISSRSQDDRRMNVVPDVMSPKRWSVDSGGSQQSELHRPMNVFPETKPPTQSDKQPSLLECDSSNDSRNSSPQPRTSPTSTVHLPQQPTEPLYGQRGTPIVVEGLPGRSSFGIEHPRCLMGQVAPTLPPHFLGPPFPPNPLDTVHESAAKLLFFAIRWMRGIPSLLQMGFRDQAILLEEAWCDVFVLSAAQWGFPLHEGFLSFSSMISPEKRPLVVSQLQQMKNVMAQLVAQQVDHTEFSCLKALVLFRPEASGLRDPHQVSLLQDQTQLTLHEHVLTRRHPPSKVRFGKLLLLLALVRKVDPAVVEEVFFRRTIGQVPIERLLCDMFQAAA</sequence>
<dbReference type="SUPFAM" id="SSF48508">
    <property type="entry name" value="Nuclear receptor ligand-binding domain"/>
    <property type="match status" value="1"/>
</dbReference>
<evidence type="ECO:0000256" key="8">
    <source>
        <dbReference type="ARBA" id="ARBA00023170"/>
    </source>
</evidence>
<dbReference type="PANTHER" id="PTHR24083">
    <property type="entry name" value="NUCLEAR HORMONE RECEPTOR"/>
    <property type="match status" value="1"/>
</dbReference>
<protein>
    <recommendedName>
        <fullName evidence="16">Photoreceptor-specific nuclear receptor</fullName>
    </recommendedName>
</protein>
<evidence type="ECO:0000256" key="4">
    <source>
        <dbReference type="ARBA" id="ARBA00022833"/>
    </source>
</evidence>
<dbReference type="PROSITE" id="PS51843">
    <property type="entry name" value="NR_LBD"/>
    <property type="match status" value="1"/>
</dbReference>
<dbReference type="GO" id="GO:0005634">
    <property type="term" value="C:nucleus"/>
    <property type="evidence" value="ECO:0007669"/>
    <property type="project" value="UniProtKB-SubCell"/>
</dbReference>
<feature type="region of interest" description="Disordered" evidence="11">
    <location>
        <begin position="88"/>
        <end position="126"/>
    </location>
</feature>
<dbReference type="FunFam" id="3.30.50.10:FF:000030">
    <property type="entry name" value="Nuclear Hormone Receptor family"/>
    <property type="match status" value="1"/>
</dbReference>
<feature type="domain" description="NR LBD" evidence="13">
    <location>
        <begin position="209"/>
        <end position="480"/>
    </location>
</feature>
<proteinExistence type="inferred from homology"/>
<keyword evidence="2 10" id="KW-0479">Metal-binding</keyword>
<evidence type="ECO:0000256" key="7">
    <source>
        <dbReference type="ARBA" id="ARBA00023163"/>
    </source>
</evidence>
<keyword evidence="15" id="KW-1185">Reference proteome</keyword>
<dbReference type="Pfam" id="PF00104">
    <property type="entry name" value="Hormone_recep"/>
    <property type="match status" value="1"/>
</dbReference>
<evidence type="ECO:0000313" key="15">
    <source>
        <dbReference type="Proteomes" id="UP000827092"/>
    </source>
</evidence>